<evidence type="ECO:0000313" key="1">
    <source>
        <dbReference type="EMBL" id="PWN54073.1"/>
    </source>
</evidence>
<dbReference type="EMBL" id="KZ819697">
    <property type="protein sequence ID" value="PWN54073.1"/>
    <property type="molecule type" value="Genomic_DNA"/>
</dbReference>
<sequence>MSTTNTCAALHGPKDLRIEERPYQAPRGNEVQVRVRATGLCGSDAHYYVHGRNGDFALQHPMCLGHESAGEIVAIGSQVPEGLYKVGDRVAIEAGMYCGNCARCKEGRYNLCPKMRFASSAKTHPHLDGTLQKFINWPHWLVHPIPSSVSLTSAALVEPLSVVIQGLRRSKLEAGQSVLVLGAGAVGLLACAAAKASGASYVAAVDIDEGRLSFARDNGWADATYHLRPRSPPIAKKAQEEEGGAERVQDPRARRAQEDKEMIDSSMKSAQDLLEDLIGRDLEKDESESGPDQYPSAPAPTSLREGFDVTFECTGVPSCVQMGIFATRPGGKEVLIGMGTPIQTLPIGAAALREVDILGVFRYASTYPVALGMLAGGALRACGGGRHAGTSSNAQDQQEGKAQGRKMGGIENLVSHKYPLTKAIEAFETLTKGKDAETGRGVVKVFIVDEQP</sequence>
<name>A0ACD0P7H7_9BASI</name>
<accession>A0ACD0P7H7</accession>
<protein>
    <submittedName>
        <fullName evidence="1">GroES-like protein</fullName>
    </submittedName>
</protein>
<dbReference type="Proteomes" id="UP000245626">
    <property type="component" value="Unassembled WGS sequence"/>
</dbReference>
<organism evidence="1 2">
    <name type="scientific">Violaceomyces palustris</name>
    <dbReference type="NCBI Taxonomy" id="1673888"/>
    <lineage>
        <taxon>Eukaryota</taxon>
        <taxon>Fungi</taxon>
        <taxon>Dikarya</taxon>
        <taxon>Basidiomycota</taxon>
        <taxon>Ustilaginomycotina</taxon>
        <taxon>Ustilaginomycetes</taxon>
        <taxon>Violaceomycetales</taxon>
        <taxon>Violaceomycetaceae</taxon>
        <taxon>Violaceomyces</taxon>
    </lineage>
</organism>
<reference evidence="1 2" key="1">
    <citation type="journal article" date="2018" name="Mol. Biol. Evol.">
        <title>Broad Genomic Sampling Reveals a Smut Pathogenic Ancestry of the Fungal Clade Ustilaginomycotina.</title>
        <authorList>
            <person name="Kijpornyongpan T."/>
            <person name="Mondo S.J."/>
            <person name="Barry K."/>
            <person name="Sandor L."/>
            <person name="Lee J."/>
            <person name="Lipzen A."/>
            <person name="Pangilinan J."/>
            <person name="LaButti K."/>
            <person name="Hainaut M."/>
            <person name="Henrissat B."/>
            <person name="Grigoriev I.V."/>
            <person name="Spatafora J.W."/>
            <person name="Aime M.C."/>
        </authorList>
    </citation>
    <scope>NUCLEOTIDE SEQUENCE [LARGE SCALE GENOMIC DNA]</scope>
    <source>
        <strain evidence="1 2">SA 807</strain>
    </source>
</reference>
<gene>
    <name evidence="1" type="ORF">IE53DRAFT_309057</name>
</gene>
<evidence type="ECO:0000313" key="2">
    <source>
        <dbReference type="Proteomes" id="UP000245626"/>
    </source>
</evidence>
<keyword evidence="2" id="KW-1185">Reference proteome</keyword>
<proteinExistence type="predicted"/>